<gene>
    <name evidence="1" type="ORF">FGO68_gene14225</name>
</gene>
<organism evidence="1 2">
    <name type="scientific">Halteria grandinella</name>
    <dbReference type="NCBI Taxonomy" id="5974"/>
    <lineage>
        <taxon>Eukaryota</taxon>
        <taxon>Sar</taxon>
        <taxon>Alveolata</taxon>
        <taxon>Ciliophora</taxon>
        <taxon>Intramacronucleata</taxon>
        <taxon>Spirotrichea</taxon>
        <taxon>Stichotrichia</taxon>
        <taxon>Sporadotrichida</taxon>
        <taxon>Halteriidae</taxon>
        <taxon>Halteria</taxon>
    </lineage>
</organism>
<reference evidence="1" key="1">
    <citation type="submission" date="2019-06" db="EMBL/GenBank/DDBJ databases">
        <authorList>
            <person name="Zheng W."/>
        </authorList>
    </citation>
    <scope>NUCLEOTIDE SEQUENCE</scope>
    <source>
        <strain evidence="1">QDHG01</strain>
    </source>
</reference>
<evidence type="ECO:0000313" key="2">
    <source>
        <dbReference type="Proteomes" id="UP000785679"/>
    </source>
</evidence>
<dbReference type="Proteomes" id="UP000785679">
    <property type="component" value="Unassembled WGS sequence"/>
</dbReference>
<sequence length="269" mass="31715">MEAEFGLKWVKLPKLYLLEIDIVDAENRGLAMYTNIMNIAQQTITQLKVRYCDFAYEKKVEENTILAFIRAIERLENLRKLSINPIMLHILCLRFHLAPFLHLIRHLEIFDGTSSPNYLLQNFIRLKTDEGYIVKNAEYNVSFDFLHEEGLLSDKTILDEIENYVERFFVHLTTLKLDYNYLRVMGICMSYPRLKKLIVVAEGPAITDYGTYFESIKRDVMQIAAGRADGFKIVIEKRQRGEEQQHVKFIQQFYETHKGKCLKIKYQRA</sequence>
<accession>A0A8J8NXV6</accession>
<dbReference type="AlphaFoldDB" id="A0A8J8NXV6"/>
<name>A0A8J8NXV6_HALGN</name>
<proteinExistence type="predicted"/>
<comment type="caution">
    <text evidence="1">The sequence shown here is derived from an EMBL/GenBank/DDBJ whole genome shotgun (WGS) entry which is preliminary data.</text>
</comment>
<evidence type="ECO:0000313" key="1">
    <source>
        <dbReference type="EMBL" id="TNV82380.1"/>
    </source>
</evidence>
<protein>
    <submittedName>
        <fullName evidence="1">Uncharacterized protein</fullName>
    </submittedName>
</protein>
<keyword evidence="2" id="KW-1185">Reference proteome</keyword>
<dbReference type="EMBL" id="RRYP01005029">
    <property type="protein sequence ID" value="TNV82380.1"/>
    <property type="molecule type" value="Genomic_DNA"/>
</dbReference>